<dbReference type="PROSITE" id="PS01219">
    <property type="entry name" value="AMMONIUM_TRANSP"/>
    <property type="match status" value="1"/>
</dbReference>
<keyword evidence="7 8" id="KW-0924">Ammonia transport</keyword>
<feature type="transmembrane region" description="Helical" evidence="8">
    <location>
        <begin position="119"/>
        <end position="140"/>
    </location>
</feature>
<feature type="transmembrane region" description="Helical" evidence="8">
    <location>
        <begin position="252"/>
        <end position="273"/>
    </location>
</feature>
<evidence type="ECO:0000313" key="11">
    <source>
        <dbReference type="Proteomes" id="UP000033483"/>
    </source>
</evidence>
<dbReference type="OrthoDB" id="534912at2759"/>
<evidence type="ECO:0000256" key="3">
    <source>
        <dbReference type="ARBA" id="ARBA00022448"/>
    </source>
</evidence>
<dbReference type="FunFam" id="1.10.3430.10:FF:000003">
    <property type="entry name" value="Ammonium transporter"/>
    <property type="match status" value="1"/>
</dbReference>
<proteinExistence type="inferred from homology"/>
<keyword evidence="5 8" id="KW-1133">Transmembrane helix</keyword>
<accession>A0A0F4ZGH6</accession>
<comment type="similarity">
    <text evidence="2 8">Belongs to the ammonia transporter channel (TC 1.A.11.2) family.</text>
</comment>
<name>A0A0F4ZGH6_9PEZI</name>
<feature type="transmembrane region" description="Helical" evidence="8">
    <location>
        <begin position="34"/>
        <end position="56"/>
    </location>
</feature>
<comment type="subcellular location">
    <subcellularLocation>
        <location evidence="8">Cell membrane</location>
        <topology evidence="8">Multi-pass membrane protein</topology>
    </subcellularLocation>
    <subcellularLocation>
        <location evidence="1">Membrane</location>
        <topology evidence="1">Multi-pass membrane protein</topology>
    </subcellularLocation>
</comment>
<dbReference type="GO" id="GO:0008519">
    <property type="term" value="F:ammonium channel activity"/>
    <property type="evidence" value="ECO:0007669"/>
    <property type="project" value="InterPro"/>
</dbReference>
<evidence type="ECO:0000256" key="5">
    <source>
        <dbReference type="ARBA" id="ARBA00022989"/>
    </source>
</evidence>
<dbReference type="PANTHER" id="PTHR43029">
    <property type="entry name" value="AMMONIUM TRANSPORTER MEP2"/>
    <property type="match status" value="1"/>
</dbReference>
<feature type="transmembrane region" description="Helical" evidence="8">
    <location>
        <begin position="381"/>
        <end position="405"/>
    </location>
</feature>
<feature type="transmembrane region" description="Helical" evidence="8">
    <location>
        <begin position="189"/>
        <end position="205"/>
    </location>
</feature>
<comment type="caution">
    <text evidence="10">The sequence shown here is derived from an EMBL/GenBank/DDBJ whole genome shotgun (WGS) entry which is preliminary data.</text>
</comment>
<evidence type="ECO:0000256" key="2">
    <source>
        <dbReference type="ARBA" id="ARBA00005887"/>
    </source>
</evidence>
<dbReference type="InterPro" id="IPR024041">
    <property type="entry name" value="NH4_transpt_AmtB-like_dom"/>
</dbReference>
<sequence length="461" mass="49424">MSLVYNGTEGKPDAGYSTHVSDLNLFYDAADMCWVMISSALVLLMIPGVGFFYAGLARRKSALHVLFMVMLVCCVACFQWFFWGFSLTFAGNGSSFLGDLGNFGFRDVLAQPSGPVPQILFALFQGMFAMITPALAIGAIADRGRVLPAVVFTFIWCTVVYDPVAYWTWNSNGWMYKKGSLDFAGGGPVHMTSGIAALAYSLVLGRRTGYSKMHGLPYRPHNVTHIMLGTVLLWVGWFGFNGGSALASNLRAIMACFVTNLAAAVGGITWCLLDLRLEKKWSCVGFCSGVVAGLVAITPGAGFVTPWASFVFGVVGAVVCNFGTKVKFLVGIDDALDVFALHGIGGFAGNVMTGIFADKQMAALDGTEIPGGWVEGHYVQLGWQLAGSMAILGWVFTVTCIILFAMNMVPGLQLRVTAEEEEMGLDDAQLGEFAYDYVEVTRNISGMPPASPIGSMPEKAV</sequence>
<feature type="domain" description="Ammonium transporter AmtB-like" evidence="9">
    <location>
        <begin position="34"/>
        <end position="435"/>
    </location>
</feature>
<evidence type="ECO:0000313" key="10">
    <source>
        <dbReference type="EMBL" id="KKA29008.1"/>
    </source>
</evidence>
<evidence type="ECO:0000259" key="9">
    <source>
        <dbReference type="Pfam" id="PF00909"/>
    </source>
</evidence>
<dbReference type="InterPro" id="IPR018047">
    <property type="entry name" value="Ammonium_transpt_CS"/>
</dbReference>
<dbReference type="InterPro" id="IPR001905">
    <property type="entry name" value="Ammonium_transpt"/>
</dbReference>
<dbReference type="SUPFAM" id="SSF111352">
    <property type="entry name" value="Ammonium transporter"/>
    <property type="match status" value="1"/>
</dbReference>
<feature type="transmembrane region" description="Helical" evidence="8">
    <location>
        <begin position="226"/>
        <end position="246"/>
    </location>
</feature>
<keyword evidence="6 8" id="KW-0472">Membrane</keyword>
<feature type="transmembrane region" description="Helical" evidence="8">
    <location>
        <begin position="307"/>
        <end position="324"/>
    </location>
</feature>
<dbReference type="Proteomes" id="UP000033483">
    <property type="component" value="Unassembled WGS sequence"/>
</dbReference>
<dbReference type="AlphaFoldDB" id="A0A0F4ZGH6"/>
<gene>
    <name evidence="10" type="ORF">TD95_005144</name>
</gene>
<feature type="transmembrane region" description="Helical" evidence="8">
    <location>
        <begin position="280"/>
        <end position="301"/>
    </location>
</feature>
<protein>
    <recommendedName>
        <fullName evidence="8">Ammonium transporter</fullName>
    </recommendedName>
</protein>
<evidence type="ECO:0000256" key="4">
    <source>
        <dbReference type="ARBA" id="ARBA00022692"/>
    </source>
</evidence>
<dbReference type="Gene3D" id="1.10.3430.10">
    <property type="entry name" value="Ammonium transporter AmtB like domains"/>
    <property type="match status" value="1"/>
</dbReference>
<reference evidence="10 11" key="1">
    <citation type="submission" date="2015-03" db="EMBL/GenBank/DDBJ databases">
        <authorList>
            <person name="Radwan O."/>
            <person name="Al-Naeli F.A."/>
            <person name="Rendon G.A."/>
            <person name="Fields C."/>
        </authorList>
    </citation>
    <scope>NUCLEOTIDE SEQUENCE [LARGE SCALE GENOMIC DNA]</scope>
    <source>
        <strain evidence="10">CR-DP1</strain>
    </source>
</reference>
<dbReference type="GO" id="GO:0005886">
    <property type="term" value="C:plasma membrane"/>
    <property type="evidence" value="ECO:0007669"/>
    <property type="project" value="UniProtKB-SubCell"/>
</dbReference>
<feature type="transmembrane region" description="Helical" evidence="8">
    <location>
        <begin position="336"/>
        <end position="357"/>
    </location>
</feature>
<feature type="transmembrane region" description="Helical" evidence="8">
    <location>
        <begin position="63"/>
        <end position="83"/>
    </location>
</feature>
<dbReference type="NCBIfam" id="TIGR00836">
    <property type="entry name" value="amt"/>
    <property type="match status" value="1"/>
</dbReference>
<dbReference type="PANTHER" id="PTHR43029:SF10">
    <property type="entry name" value="AMMONIUM TRANSPORTER MEP2"/>
    <property type="match status" value="1"/>
</dbReference>
<evidence type="ECO:0000256" key="7">
    <source>
        <dbReference type="ARBA" id="ARBA00023177"/>
    </source>
</evidence>
<evidence type="ECO:0000256" key="1">
    <source>
        <dbReference type="ARBA" id="ARBA00004141"/>
    </source>
</evidence>
<keyword evidence="11" id="KW-1185">Reference proteome</keyword>
<keyword evidence="4 8" id="KW-0812">Transmembrane</keyword>
<evidence type="ECO:0000256" key="6">
    <source>
        <dbReference type="ARBA" id="ARBA00023136"/>
    </source>
</evidence>
<feature type="transmembrane region" description="Helical" evidence="8">
    <location>
        <begin position="147"/>
        <end position="169"/>
    </location>
</feature>
<dbReference type="EMBL" id="LAEV01001068">
    <property type="protein sequence ID" value="KKA29008.1"/>
    <property type="molecule type" value="Genomic_DNA"/>
</dbReference>
<dbReference type="Pfam" id="PF00909">
    <property type="entry name" value="Ammonium_transp"/>
    <property type="match status" value="1"/>
</dbReference>
<dbReference type="InterPro" id="IPR029020">
    <property type="entry name" value="Ammonium/urea_transptr"/>
</dbReference>
<evidence type="ECO:0000256" key="8">
    <source>
        <dbReference type="RuleBase" id="RU362002"/>
    </source>
</evidence>
<keyword evidence="3 8" id="KW-0813">Transport</keyword>
<organism evidence="10 11">
    <name type="scientific">Thielaviopsis punctulata</name>
    <dbReference type="NCBI Taxonomy" id="72032"/>
    <lineage>
        <taxon>Eukaryota</taxon>
        <taxon>Fungi</taxon>
        <taxon>Dikarya</taxon>
        <taxon>Ascomycota</taxon>
        <taxon>Pezizomycotina</taxon>
        <taxon>Sordariomycetes</taxon>
        <taxon>Hypocreomycetidae</taxon>
        <taxon>Microascales</taxon>
        <taxon>Ceratocystidaceae</taxon>
        <taxon>Thielaviopsis</taxon>
    </lineage>
</organism>